<dbReference type="PANTHER" id="PTHR43000">
    <property type="entry name" value="DTDP-D-GLUCOSE 4,6-DEHYDRATASE-RELATED"/>
    <property type="match status" value="1"/>
</dbReference>
<sequence length="291" mass="32061">MKAFITGINGFTGRHLAKLLRAHQVTVFGFGGDLKDKLSVFTAVSRVKPGWIFHLASPILRSDQLLDHDLAANLEVDLFGTVYLLEAAAALSHKPKILISGSNAEYAPSARPLKETDKLMPLTGYGLSKLTQEMVSLQLAKSYALPLIMTRTFHLIGPGQRPGFVVTDLAKAIAEGAKEITLGNPNIRRDFTDVRDAVRAYYLLMKQGKPGKTYNVCSGKAVSIGQIAARLAVLAGVKLKIKSRHVWRQNDPNIIVGNNAKLLKTTSWQPRINLTQSLTDTLNYWIKECRK</sequence>
<evidence type="ECO:0000259" key="2">
    <source>
        <dbReference type="Pfam" id="PF01370"/>
    </source>
</evidence>
<dbReference type="Gene3D" id="3.40.50.720">
    <property type="entry name" value="NAD(P)-binding Rossmann-like Domain"/>
    <property type="match status" value="1"/>
</dbReference>
<evidence type="ECO:0000313" key="3">
    <source>
        <dbReference type="EMBL" id="OGD60781.1"/>
    </source>
</evidence>
<name>A0A1F5E0I2_9BACT</name>
<dbReference type="InterPro" id="IPR001509">
    <property type="entry name" value="Epimerase_deHydtase"/>
</dbReference>
<comment type="caution">
    <text evidence="3">The sequence shown here is derived from an EMBL/GenBank/DDBJ whole genome shotgun (WGS) entry which is preliminary data.</text>
</comment>
<dbReference type="Pfam" id="PF01370">
    <property type="entry name" value="Epimerase"/>
    <property type="match status" value="1"/>
</dbReference>
<dbReference type="Proteomes" id="UP000176364">
    <property type="component" value="Unassembled WGS sequence"/>
</dbReference>
<dbReference type="AlphaFoldDB" id="A0A1F5E0I2"/>
<evidence type="ECO:0000256" key="1">
    <source>
        <dbReference type="ARBA" id="ARBA00007637"/>
    </source>
</evidence>
<organism evidence="3 4">
    <name type="scientific">Candidatus Beckwithbacteria bacterium RIFCSPLOWO2_02_FULL_47_23</name>
    <dbReference type="NCBI Taxonomy" id="1797463"/>
    <lineage>
        <taxon>Bacteria</taxon>
        <taxon>Candidatus Beckwithiibacteriota</taxon>
    </lineage>
</organism>
<accession>A0A1F5E0I2</accession>
<dbReference type="Gene3D" id="3.90.25.10">
    <property type="entry name" value="UDP-galactose 4-epimerase, domain 1"/>
    <property type="match status" value="1"/>
</dbReference>
<proteinExistence type="inferred from homology"/>
<reference evidence="3 4" key="1">
    <citation type="journal article" date="2016" name="Nat. Commun.">
        <title>Thousands of microbial genomes shed light on interconnected biogeochemical processes in an aquifer system.</title>
        <authorList>
            <person name="Anantharaman K."/>
            <person name="Brown C.T."/>
            <person name="Hug L.A."/>
            <person name="Sharon I."/>
            <person name="Castelle C.J."/>
            <person name="Probst A.J."/>
            <person name="Thomas B.C."/>
            <person name="Singh A."/>
            <person name="Wilkins M.J."/>
            <person name="Karaoz U."/>
            <person name="Brodie E.L."/>
            <person name="Williams K.H."/>
            <person name="Hubbard S.S."/>
            <person name="Banfield J.F."/>
        </authorList>
    </citation>
    <scope>NUCLEOTIDE SEQUENCE [LARGE SCALE GENOMIC DNA]</scope>
</reference>
<dbReference type="EMBL" id="MEZQ01000020">
    <property type="protein sequence ID" value="OGD60781.1"/>
    <property type="molecule type" value="Genomic_DNA"/>
</dbReference>
<evidence type="ECO:0000313" key="4">
    <source>
        <dbReference type="Proteomes" id="UP000176364"/>
    </source>
</evidence>
<dbReference type="SUPFAM" id="SSF51735">
    <property type="entry name" value="NAD(P)-binding Rossmann-fold domains"/>
    <property type="match status" value="1"/>
</dbReference>
<gene>
    <name evidence="3" type="ORF">A3I57_03825</name>
</gene>
<feature type="domain" description="NAD-dependent epimerase/dehydratase" evidence="2">
    <location>
        <begin position="4"/>
        <end position="217"/>
    </location>
</feature>
<protein>
    <recommendedName>
        <fullName evidence="2">NAD-dependent epimerase/dehydratase domain-containing protein</fullName>
    </recommendedName>
</protein>
<dbReference type="InterPro" id="IPR036291">
    <property type="entry name" value="NAD(P)-bd_dom_sf"/>
</dbReference>
<comment type="similarity">
    <text evidence="1">Belongs to the NAD(P)-dependent epimerase/dehydratase family.</text>
</comment>